<proteinExistence type="predicted"/>
<dbReference type="InterPro" id="IPR001466">
    <property type="entry name" value="Beta-lactam-related"/>
</dbReference>
<evidence type="ECO:0000259" key="2">
    <source>
        <dbReference type="Pfam" id="PF00144"/>
    </source>
</evidence>
<dbReference type="PANTHER" id="PTHR43283">
    <property type="entry name" value="BETA-LACTAMASE-RELATED"/>
    <property type="match status" value="1"/>
</dbReference>
<name>A0ABW4C7Y3_9BACL</name>
<dbReference type="GO" id="GO:0016787">
    <property type="term" value="F:hydrolase activity"/>
    <property type="evidence" value="ECO:0007669"/>
    <property type="project" value="UniProtKB-KW"/>
</dbReference>
<dbReference type="EMBL" id="JBHTNU010000001">
    <property type="protein sequence ID" value="MFD1425596.1"/>
    <property type="molecule type" value="Genomic_DNA"/>
</dbReference>
<sequence>METQRFVWRKIGILTLVLLLILPTAVWGNERATNPPATETVALGKPFPWDRPGAISSRLHLGTPASAGLVKEPLEAIDPAIEEAIQEGYMPGAVVLVARKGKIVKHEAYGFAAREWDDQGNRMDEPVPMKKDTLFDLASISKIFTSVAVMKLYEEGKFRLDDPVAKYIPEFAQKGKAKVTIRQLMTHTSGFEAEIPLHELKGSRKDRMQAVFAHSLIHEPGEAYLYSDLNAITLGALVERISGQRQDVFVQKYITDPLGMKETMYNPPSSLKSRIAATEYQPKIGRGLVWGSVHDEKAWSLDGVAGHAGVFSTAKDLAIFAHMLLNHGQYGHVRILKPKTVALMEKNMNIAFPGDDHGLGWELNQSWYMDALSDPRTMGHTGYAGTSIVMNRSNGAIAIALTNRVHPTRDTPSTNPVRRQVARLTADAIPVAIPGKGGAWFSGYGDDLDRSLTGSRWKGTGKRLTFDTWYRMQPAEKGAPTDYGMVEASSDGKHWSAISIPMSGQSEGWVRKEITLPPHTRSLRFRYHTDDHANGRGWYVKNPKLTDTSGRTLQVNWSGKGWEQRER</sequence>
<dbReference type="PANTHER" id="PTHR43283:SF11">
    <property type="entry name" value="BETA-LACTAMASE-RELATED DOMAIN-CONTAINING PROTEIN"/>
    <property type="match status" value="1"/>
</dbReference>
<keyword evidence="4" id="KW-1185">Reference proteome</keyword>
<dbReference type="Proteomes" id="UP001597282">
    <property type="component" value="Unassembled WGS sequence"/>
</dbReference>
<accession>A0ABW4C7Y3</accession>
<dbReference type="Gene3D" id="3.40.710.10">
    <property type="entry name" value="DD-peptidase/beta-lactamase superfamily"/>
    <property type="match status" value="1"/>
</dbReference>
<evidence type="ECO:0000313" key="4">
    <source>
        <dbReference type="Proteomes" id="UP001597282"/>
    </source>
</evidence>
<dbReference type="InterPro" id="IPR012338">
    <property type="entry name" value="Beta-lactam/transpept-like"/>
</dbReference>
<dbReference type="SUPFAM" id="SSF56601">
    <property type="entry name" value="beta-lactamase/transpeptidase-like"/>
    <property type="match status" value="1"/>
</dbReference>
<dbReference type="RefSeq" id="WP_380162470.1">
    <property type="nucleotide sequence ID" value="NZ_JBHTNU010000001.1"/>
</dbReference>
<keyword evidence="1 3" id="KW-0378">Hydrolase</keyword>
<feature type="domain" description="Beta-lactamase-related" evidence="2">
    <location>
        <begin position="80"/>
        <end position="422"/>
    </location>
</feature>
<comment type="caution">
    <text evidence="3">The sequence shown here is derived from an EMBL/GenBank/DDBJ whole genome shotgun (WGS) entry which is preliminary data.</text>
</comment>
<evidence type="ECO:0000256" key="1">
    <source>
        <dbReference type="ARBA" id="ARBA00022801"/>
    </source>
</evidence>
<reference evidence="4" key="1">
    <citation type="journal article" date="2019" name="Int. J. Syst. Evol. Microbiol.">
        <title>The Global Catalogue of Microorganisms (GCM) 10K type strain sequencing project: providing services to taxonomists for standard genome sequencing and annotation.</title>
        <authorList>
            <consortium name="The Broad Institute Genomics Platform"/>
            <consortium name="The Broad Institute Genome Sequencing Center for Infectious Disease"/>
            <person name="Wu L."/>
            <person name="Ma J."/>
        </authorList>
    </citation>
    <scope>NUCLEOTIDE SEQUENCE [LARGE SCALE GENOMIC DNA]</scope>
    <source>
        <strain evidence="4">S1</strain>
    </source>
</reference>
<evidence type="ECO:0000313" key="3">
    <source>
        <dbReference type="EMBL" id="MFD1425596.1"/>
    </source>
</evidence>
<dbReference type="InterPro" id="IPR050789">
    <property type="entry name" value="Diverse_Enzym_Activities"/>
</dbReference>
<dbReference type="Pfam" id="PF00144">
    <property type="entry name" value="Beta-lactamase"/>
    <property type="match status" value="1"/>
</dbReference>
<organism evidence="3 4">
    <name type="scientific">Kroppenstedtia sanguinis</name>
    <dbReference type="NCBI Taxonomy" id="1380684"/>
    <lineage>
        <taxon>Bacteria</taxon>
        <taxon>Bacillati</taxon>
        <taxon>Bacillota</taxon>
        <taxon>Bacilli</taxon>
        <taxon>Bacillales</taxon>
        <taxon>Thermoactinomycetaceae</taxon>
        <taxon>Kroppenstedtia</taxon>
    </lineage>
</organism>
<protein>
    <submittedName>
        <fullName evidence="3">Serine hydrolase</fullName>
    </submittedName>
</protein>
<gene>
    <name evidence="3" type="ORF">ACFQ4Y_01435</name>
</gene>